<dbReference type="AlphaFoldDB" id="A0A2G6KJ56"/>
<reference evidence="6 7" key="1">
    <citation type="submission" date="2017-10" db="EMBL/GenBank/DDBJ databases">
        <title>Novel microbial diversity and functional potential in the marine mammal oral microbiome.</title>
        <authorList>
            <person name="Dudek N.K."/>
            <person name="Sun C.L."/>
            <person name="Burstein D."/>
            <person name="Kantor R.S."/>
            <person name="Aliaga Goltsman D.S."/>
            <person name="Bik E.M."/>
            <person name="Thomas B.C."/>
            <person name="Banfield J.F."/>
            <person name="Relman D.A."/>
        </authorList>
    </citation>
    <scope>NUCLEOTIDE SEQUENCE [LARGE SCALE GENOMIC DNA]</scope>
    <source>
        <strain evidence="6">DOLJORAL78_47_16</strain>
    </source>
</reference>
<evidence type="ECO:0000313" key="6">
    <source>
        <dbReference type="EMBL" id="PIE35685.1"/>
    </source>
</evidence>
<dbReference type="InterPro" id="IPR051215">
    <property type="entry name" value="GRE"/>
</dbReference>
<dbReference type="NCBIfam" id="TIGR01774">
    <property type="entry name" value="PFL2-3"/>
    <property type="match status" value="1"/>
</dbReference>
<protein>
    <submittedName>
        <fullName evidence="6">Pyruvate formate-lyase</fullName>
    </submittedName>
</protein>
<keyword evidence="6" id="KW-0670">Pyruvate</keyword>
<dbReference type="SUPFAM" id="SSF51998">
    <property type="entry name" value="PFL-like glycyl radical enzymes"/>
    <property type="match status" value="1"/>
</dbReference>
<organism evidence="6 7">
    <name type="scientific">candidate division KSB3 bacterium</name>
    <dbReference type="NCBI Taxonomy" id="2044937"/>
    <lineage>
        <taxon>Bacteria</taxon>
        <taxon>candidate division KSB3</taxon>
    </lineage>
</organism>
<dbReference type="GO" id="GO:0016829">
    <property type="term" value="F:lyase activity"/>
    <property type="evidence" value="ECO:0007669"/>
    <property type="project" value="UniProtKB-KW"/>
</dbReference>
<dbReference type="InterPro" id="IPR001150">
    <property type="entry name" value="Gly_radical"/>
</dbReference>
<dbReference type="Pfam" id="PF02901">
    <property type="entry name" value="PFL-like"/>
    <property type="match status" value="1"/>
</dbReference>
<dbReference type="Gene3D" id="3.20.70.20">
    <property type="match status" value="1"/>
</dbReference>
<evidence type="ECO:0000313" key="7">
    <source>
        <dbReference type="Proteomes" id="UP000230821"/>
    </source>
</evidence>
<dbReference type="GO" id="GO:0005829">
    <property type="term" value="C:cytosol"/>
    <property type="evidence" value="ECO:0007669"/>
    <property type="project" value="TreeGrafter"/>
</dbReference>
<feature type="domain" description="Glycine radical" evidence="4">
    <location>
        <begin position="689"/>
        <end position="810"/>
    </location>
</feature>
<keyword evidence="1 3" id="KW-0556">Organic radical</keyword>
<dbReference type="PROSITE" id="PS51149">
    <property type="entry name" value="GLY_RADICAL_2"/>
    <property type="match status" value="1"/>
</dbReference>
<accession>A0A2G6KJ56</accession>
<evidence type="ECO:0000256" key="3">
    <source>
        <dbReference type="PROSITE-ProRule" id="PRU00493"/>
    </source>
</evidence>
<dbReference type="InterPro" id="IPR004184">
    <property type="entry name" value="PFL_dom"/>
</dbReference>
<name>A0A2G6KJ56_9BACT</name>
<proteinExistence type="predicted"/>
<feature type="domain" description="PFL" evidence="5">
    <location>
        <begin position="29"/>
        <end position="681"/>
    </location>
</feature>
<dbReference type="PANTHER" id="PTHR43641:SF3">
    <property type="entry name" value="DEHYDRATASE PFLD-RELATED"/>
    <property type="match status" value="1"/>
</dbReference>
<gene>
    <name evidence="6" type="ORF">CSA56_03265</name>
</gene>
<dbReference type="Proteomes" id="UP000230821">
    <property type="component" value="Unassembled WGS sequence"/>
</dbReference>
<sequence>MNSLTYTQLQEDPTLAFPEELWDTTRPGERISGIKERLLLNEREIDIERARYTTESYKETEGQPMPVRRARMLLHLVRKMSIRIEPDEIIVGNRSLLPRMGIVAPEGAVDWIDKELDILATRPQDKFNIRPEYVQELREEIFPYWRGQTLEDTVATRVPDDVMVAVKGKAFSLNQTDHAQGHILPDVEGWLKLGIAGLRKKVQTAGQNAKQLSDEQEIFYKAESIVLQAAQEFIRRYADLARQLGKQAEGSECRQELQRIAEVCDWISEQPPRDFHEALQFSWFLFVLLQIESNASSFSPGRFDQYMLPFLERDLMSEKLTFSQAQELLEYFWLKCNEVVLLRSSSSARYFAGFPIGFNIVLGGQKADGSDASNFLSYMCLRAQADLGLTQPNLSIRIHNNSPQEFLLAASSVVSKGSGMPQVFNDEVIIPGQINRGIDPEDAMNYAVVGCVELSTPGKALGWSDASMFNLTRVVELTLFGGKDPQTGEQIGLETPTLNEMQNFDELEAAYDRQLAYFIPLMVKGCNIVDGIHAEKLPSPFLSLVIDDCIERGLDVTAGGARYNFSGVQGVQIANVADSLVGIKQAVFEEKWLSAAELLTVLRNNFNGQETLRQRLIHRVPKYGNDDDRVDTFEKKWADRYSELVVRHSTIRGGVYQPGFYTVSAHVPMGAHVGATPDGRKAGEPLADGGVSPTAGRDLKGPTAVLRSVGKMNLRLASNGTLLNMKFLPAFFEGKHALEKFVTLLRGFCKLKIPHVQFNVVSAKTLRQAQAEPDQFRHLVVRVAGYSAYFTELDKDLQDEIIRRTEFDAA</sequence>
<dbReference type="PROSITE" id="PS51554">
    <property type="entry name" value="PFL"/>
    <property type="match status" value="1"/>
</dbReference>
<comment type="caution">
    <text evidence="6">The sequence shown here is derived from an EMBL/GenBank/DDBJ whole genome shotgun (WGS) entry which is preliminary data.</text>
</comment>
<evidence type="ECO:0000256" key="2">
    <source>
        <dbReference type="ARBA" id="ARBA00023239"/>
    </source>
</evidence>
<dbReference type="InterPro" id="IPR019777">
    <property type="entry name" value="Form_AcTrfase_GR_CS"/>
</dbReference>
<dbReference type="CDD" id="cd01677">
    <property type="entry name" value="PFL2_DhaB_BssA"/>
    <property type="match status" value="1"/>
</dbReference>
<evidence type="ECO:0000259" key="5">
    <source>
        <dbReference type="PROSITE" id="PS51554"/>
    </source>
</evidence>
<dbReference type="PANTHER" id="PTHR43641">
    <property type="entry name" value="FORMATE ACETYLTRANSFERASE 3-RELATED"/>
    <property type="match status" value="1"/>
</dbReference>
<evidence type="ECO:0000256" key="1">
    <source>
        <dbReference type="ARBA" id="ARBA00022818"/>
    </source>
</evidence>
<feature type="modified residue" description="Glycine radical" evidence="3">
    <location>
        <position position="785"/>
    </location>
</feature>
<dbReference type="InterPro" id="IPR010098">
    <property type="entry name" value="PFL2/GDeHydtase_fam"/>
</dbReference>
<dbReference type="PROSITE" id="PS00850">
    <property type="entry name" value="GLY_RADICAL_1"/>
    <property type="match status" value="1"/>
</dbReference>
<evidence type="ECO:0000259" key="4">
    <source>
        <dbReference type="PROSITE" id="PS51149"/>
    </source>
</evidence>
<dbReference type="EMBL" id="PDSK01000036">
    <property type="protein sequence ID" value="PIE35685.1"/>
    <property type="molecule type" value="Genomic_DNA"/>
</dbReference>
<keyword evidence="2 6" id="KW-0456">Lyase</keyword>
<dbReference type="Pfam" id="PF01228">
    <property type="entry name" value="Gly_radical"/>
    <property type="match status" value="1"/>
</dbReference>